<dbReference type="STRING" id="6205.A0A0R3WLB8"/>
<protein>
    <recommendedName>
        <fullName evidence="2">cyclin-dependent kinase</fullName>
        <ecNumber evidence="2">2.7.11.22</ecNumber>
    </recommendedName>
</protein>
<dbReference type="OrthoDB" id="1732493at2759"/>
<dbReference type="PROSITE" id="PS50011">
    <property type="entry name" value="PROTEIN_KINASE_DOM"/>
    <property type="match status" value="1"/>
</dbReference>
<proteinExistence type="inferred from homology"/>
<dbReference type="Pfam" id="PF00069">
    <property type="entry name" value="Pkinase"/>
    <property type="match status" value="1"/>
</dbReference>
<reference evidence="16" key="1">
    <citation type="submission" date="2017-02" db="UniProtKB">
        <authorList>
            <consortium name="WormBaseParasite"/>
        </authorList>
    </citation>
    <scope>IDENTIFICATION</scope>
</reference>
<dbReference type="AlphaFoldDB" id="A0A0R3WLB8"/>
<comment type="catalytic activity">
    <reaction evidence="8">
        <text>L-threonyl-[protein] + ATP = O-phospho-L-threonyl-[protein] + ADP + H(+)</text>
        <dbReference type="Rhea" id="RHEA:46608"/>
        <dbReference type="Rhea" id="RHEA-COMP:11060"/>
        <dbReference type="Rhea" id="RHEA-COMP:11605"/>
        <dbReference type="ChEBI" id="CHEBI:15378"/>
        <dbReference type="ChEBI" id="CHEBI:30013"/>
        <dbReference type="ChEBI" id="CHEBI:30616"/>
        <dbReference type="ChEBI" id="CHEBI:61977"/>
        <dbReference type="ChEBI" id="CHEBI:456216"/>
        <dbReference type="EC" id="2.7.11.22"/>
    </reaction>
</comment>
<accession>A0A0R3WLB8</accession>
<dbReference type="GO" id="GO:0010468">
    <property type="term" value="P:regulation of gene expression"/>
    <property type="evidence" value="ECO:0007669"/>
    <property type="project" value="TreeGrafter"/>
</dbReference>
<dbReference type="GO" id="GO:0005634">
    <property type="term" value="C:nucleus"/>
    <property type="evidence" value="ECO:0007669"/>
    <property type="project" value="TreeGrafter"/>
</dbReference>
<keyword evidence="6" id="KW-0418">Kinase</keyword>
<dbReference type="GO" id="GO:0010389">
    <property type="term" value="P:regulation of G2/M transition of mitotic cell cycle"/>
    <property type="evidence" value="ECO:0007669"/>
    <property type="project" value="TreeGrafter"/>
</dbReference>
<dbReference type="InterPro" id="IPR050108">
    <property type="entry name" value="CDK"/>
</dbReference>
<name>A0A0R3WLB8_HYDTA</name>
<evidence type="ECO:0000256" key="3">
    <source>
        <dbReference type="ARBA" id="ARBA00022527"/>
    </source>
</evidence>
<dbReference type="InterPro" id="IPR011009">
    <property type="entry name" value="Kinase-like_dom_sf"/>
</dbReference>
<feature type="compositionally biased region" description="Polar residues" evidence="12">
    <location>
        <begin position="1"/>
        <end position="16"/>
    </location>
</feature>
<evidence type="ECO:0000256" key="9">
    <source>
        <dbReference type="ARBA" id="ARBA00048367"/>
    </source>
</evidence>
<evidence type="ECO:0000256" key="4">
    <source>
        <dbReference type="ARBA" id="ARBA00022679"/>
    </source>
</evidence>
<dbReference type="EC" id="2.7.11.22" evidence="2"/>
<evidence type="ECO:0000256" key="2">
    <source>
        <dbReference type="ARBA" id="ARBA00012425"/>
    </source>
</evidence>
<keyword evidence="15" id="KW-1185">Reference proteome</keyword>
<dbReference type="GO" id="GO:0005524">
    <property type="term" value="F:ATP binding"/>
    <property type="evidence" value="ECO:0007669"/>
    <property type="project" value="UniProtKB-UniRule"/>
</dbReference>
<comment type="similarity">
    <text evidence="1">Belongs to the protein kinase superfamily. CMGC Ser/Thr protein kinase family. CDC2/CDKX subfamily.</text>
</comment>
<dbReference type="PANTHER" id="PTHR24056">
    <property type="entry name" value="CELL DIVISION PROTEIN KINASE"/>
    <property type="match status" value="1"/>
</dbReference>
<feature type="domain" description="Protein kinase" evidence="13">
    <location>
        <begin position="43"/>
        <end position="356"/>
    </location>
</feature>
<dbReference type="Gene3D" id="1.10.510.10">
    <property type="entry name" value="Transferase(Phosphotransferase) domain 1"/>
    <property type="match status" value="1"/>
</dbReference>
<dbReference type="GO" id="GO:0000082">
    <property type="term" value="P:G1/S transition of mitotic cell cycle"/>
    <property type="evidence" value="ECO:0007669"/>
    <property type="project" value="TreeGrafter"/>
</dbReference>
<organism evidence="16">
    <name type="scientific">Hydatigena taeniaeformis</name>
    <name type="common">Feline tapeworm</name>
    <name type="synonym">Taenia taeniaeformis</name>
    <dbReference type="NCBI Taxonomy" id="6205"/>
    <lineage>
        <taxon>Eukaryota</taxon>
        <taxon>Metazoa</taxon>
        <taxon>Spiralia</taxon>
        <taxon>Lophotrochozoa</taxon>
        <taxon>Platyhelminthes</taxon>
        <taxon>Cestoda</taxon>
        <taxon>Eucestoda</taxon>
        <taxon>Cyclophyllidea</taxon>
        <taxon>Taeniidae</taxon>
        <taxon>Hydatigera</taxon>
    </lineage>
</organism>
<dbReference type="PANTHER" id="PTHR24056:SF254">
    <property type="entry name" value="CYCLIN-DEPENDENT KINASE 2"/>
    <property type="match status" value="1"/>
</dbReference>
<reference evidence="14 15" key="2">
    <citation type="submission" date="2018-11" db="EMBL/GenBank/DDBJ databases">
        <authorList>
            <consortium name="Pathogen Informatics"/>
        </authorList>
    </citation>
    <scope>NUCLEOTIDE SEQUENCE [LARGE SCALE GENOMIC DNA]</scope>
</reference>
<dbReference type="SUPFAM" id="SSF56112">
    <property type="entry name" value="Protein kinase-like (PK-like)"/>
    <property type="match status" value="1"/>
</dbReference>
<feature type="binding site" evidence="10">
    <location>
        <position position="72"/>
    </location>
    <ligand>
        <name>ATP</name>
        <dbReference type="ChEBI" id="CHEBI:30616"/>
    </ligand>
</feature>
<evidence type="ECO:0000259" key="13">
    <source>
        <dbReference type="PROSITE" id="PS50011"/>
    </source>
</evidence>
<feature type="region of interest" description="Disordered" evidence="12">
    <location>
        <begin position="1"/>
        <end position="34"/>
    </location>
</feature>
<evidence type="ECO:0000256" key="1">
    <source>
        <dbReference type="ARBA" id="ARBA00006485"/>
    </source>
</evidence>
<sequence length="452" mass="51431">MNRCRTMSGSQPNLSFQPPWPEPQPKRSNSLSELGTGRGFTDPILLEGVGSGTYSVVYKCKLENNGPILAAKVMKMNPSEGAPGTAIREASILRLLKHDNIVTLHEVIYKPGQLTLILEYIEDNLSTYMMKCDLPRDSDTVQRFSIHLFQGLTYIHRMKIIHRDLKPDNLLITNSGVLKITDFGKFSWSQGDFKRMARQKFAPMCDLGKRVVTLWYKAPEILLEGCKYDFGIDVWSAGCIVYEMMNGEVLFEGSNPLTQICRIFQVLGMPPLSYWPDLRCNQTFQKIQEILEKCYPTVGPTLEIYDIKTHLKNSFTNLSNRHWREHADAFDLLEACLQPYEPKRITAKEALDMDFLVKRVIPSQNFQAHGLVSWKRCSQTSTLSNSKAIFSITEVNNDPSARRGLDYVPQHSKSSLRFIGEIACGPIANLEHGQAVFIHRELLLFPLVHQCR</sequence>
<evidence type="ECO:0000313" key="16">
    <source>
        <dbReference type="WBParaSite" id="TTAC_0000155601-mRNA-1"/>
    </source>
</evidence>
<dbReference type="GO" id="GO:0007165">
    <property type="term" value="P:signal transduction"/>
    <property type="evidence" value="ECO:0007669"/>
    <property type="project" value="TreeGrafter"/>
</dbReference>
<keyword evidence="7 10" id="KW-0067">ATP-binding</keyword>
<evidence type="ECO:0000256" key="10">
    <source>
        <dbReference type="PROSITE-ProRule" id="PRU10141"/>
    </source>
</evidence>
<dbReference type="InterPro" id="IPR017441">
    <property type="entry name" value="Protein_kinase_ATP_BS"/>
</dbReference>
<evidence type="ECO:0000256" key="11">
    <source>
        <dbReference type="RuleBase" id="RU000304"/>
    </source>
</evidence>
<dbReference type="InterPro" id="IPR000719">
    <property type="entry name" value="Prot_kinase_dom"/>
</dbReference>
<dbReference type="FunFam" id="1.10.510.10:FF:000624">
    <property type="entry name" value="Mitogen-activated protein kinase"/>
    <property type="match status" value="1"/>
</dbReference>
<evidence type="ECO:0000313" key="14">
    <source>
        <dbReference type="EMBL" id="VDM18185.1"/>
    </source>
</evidence>
<dbReference type="EMBL" id="UYWX01000368">
    <property type="protein sequence ID" value="VDM18185.1"/>
    <property type="molecule type" value="Genomic_DNA"/>
</dbReference>
<dbReference type="Gene3D" id="3.30.200.20">
    <property type="entry name" value="Phosphorylase Kinase, domain 1"/>
    <property type="match status" value="1"/>
</dbReference>
<dbReference type="WBParaSite" id="TTAC_0000155601-mRNA-1">
    <property type="protein sequence ID" value="TTAC_0000155601-mRNA-1"/>
    <property type="gene ID" value="TTAC_0000155601"/>
</dbReference>
<evidence type="ECO:0000256" key="6">
    <source>
        <dbReference type="ARBA" id="ARBA00022777"/>
    </source>
</evidence>
<evidence type="ECO:0000256" key="5">
    <source>
        <dbReference type="ARBA" id="ARBA00022741"/>
    </source>
</evidence>
<dbReference type="PROSITE" id="PS00108">
    <property type="entry name" value="PROTEIN_KINASE_ST"/>
    <property type="match status" value="1"/>
</dbReference>
<evidence type="ECO:0000256" key="7">
    <source>
        <dbReference type="ARBA" id="ARBA00022840"/>
    </source>
</evidence>
<evidence type="ECO:0000313" key="15">
    <source>
        <dbReference type="Proteomes" id="UP000274429"/>
    </source>
</evidence>
<dbReference type="GO" id="GO:0005737">
    <property type="term" value="C:cytoplasm"/>
    <property type="evidence" value="ECO:0007669"/>
    <property type="project" value="TreeGrafter"/>
</dbReference>
<gene>
    <name evidence="14" type="ORF">TTAC_LOCUS1543</name>
</gene>
<keyword evidence="5 10" id="KW-0547">Nucleotide-binding</keyword>
<comment type="catalytic activity">
    <reaction evidence="9">
        <text>L-seryl-[protein] + ATP = O-phospho-L-seryl-[protein] + ADP + H(+)</text>
        <dbReference type="Rhea" id="RHEA:17989"/>
        <dbReference type="Rhea" id="RHEA-COMP:9863"/>
        <dbReference type="Rhea" id="RHEA-COMP:11604"/>
        <dbReference type="ChEBI" id="CHEBI:15378"/>
        <dbReference type="ChEBI" id="CHEBI:29999"/>
        <dbReference type="ChEBI" id="CHEBI:30616"/>
        <dbReference type="ChEBI" id="CHEBI:83421"/>
        <dbReference type="ChEBI" id="CHEBI:456216"/>
        <dbReference type="EC" id="2.7.11.22"/>
    </reaction>
</comment>
<dbReference type="PROSITE" id="PS00107">
    <property type="entry name" value="PROTEIN_KINASE_ATP"/>
    <property type="match status" value="1"/>
</dbReference>
<evidence type="ECO:0000256" key="12">
    <source>
        <dbReference type="SAM" id="MobiDB-lite"/>
    </source>
</evidence>
<dbReference type="InterPro" id="IPR008271">
    <property type="entry name" value="Ser/Thr_kinase_AS"/>
</dbReference>
<dbReference type="GO" id="GO:0004693">
    <property type="term" value="F:cyclin-dependent protein serine/threonine kinase activity"/>
    <property type="evidence" value="ECO:0007669"/>
    <property type="project" value="UniProtKB-EC"/>
</dbReference>
<dbReference type="SMART" id="SM00220">
    <property type="entry name" value="S_TKc"/>
    <property type="match status" value="1"/>
</dbReference>
<dbReference type="GO" id="GO:0030332">
    <property type="term" value="F:cyclin binding"/>
    <property type="evidence" value="ECO:0007669"/>
    <property type="project" value="TreeGrafter"/>
</dbReference>
<keyword evidence="4" id="KW-0808">Transferase</keyword>
<dbReference type="Proteomes" id="UP000274429">
    <property type="component" value="Unassembled WGS sequence"/>
</dbReference>
<dbReference type="GO" id="GO:0000307">
    <property type="term" value="C:cyclin-dependent protein kinase holoenzyme complex"/>
    <property type="evidence" value="ECO:0007669"/>
    <property type="project" value="TreeGrafter"/>
</dbReference>
<evidence type="ECO:0000256" key="8">
    <source>
        <dbReference type="ARBA" id="ARBA00047811"/>
    </source>
</evidence>
<keyword evidence="3 11" id="KW-0723">Serine/threonine-protein kinase</keyword>